<dbReference type="Gene3D" id="3.40.50.10260">
    <property type="entry name" value="YjeF N-terminal domain"/>
    <property type="match status" value="1"/>
</dbReference>
<evidence type="ECO:0000256" key="19">
    <source>
        <dbReference type="PIRNR" id="PIRNR017184"/>
    </source>
</evidence>
<dbReference type="GO" id="GO:0005524">
    <property type="term" value="F:ATP binding"/>
    <property type="evidence" value="ECO:0007669"/>
    <property type="project" value="UniProtKB-UniRule"/>
</dbReference>
<dbReference type="GO" id="GO:0052855">
    <property type="term" value="F:ADP-dependent NAD(P)H-hydrate dehydratase activity"/>
    <property type="evidence" value="ECO:0007669"/>
    <property type="project" value="UniProtKB-UniRule"/>
</dbReference>
<feature type="binding site" evidence="18">
    <location>
        <begin position="121"/>
        <end position="127"/>
    </location>
    <ligand>
        <name>(6S)-NADPHX</name>
        <dbReference type="ChEBI" id="CHEBI:64076"/>
    </ligand>
</feature>
<comment type="catalytic activity">
    <reaction evidence="2 18 19">
        <text>(6R)-NADPHX = (6S)-NADPHX</text>
        <dbReference type="Rhea" id="RHEA:32227"/>
        <dbReference type="ChEBI" id="CHEBI:64076"/>
        <dbReference type="ChEBI" id="CHEBI:64077"/>
        <dbReference type="EC" id="5.1.99.6"/>
    </reaction>
</comment>
<feature type="binding site" evidence="18">
    <location>
        <position position="150"/>
    </location>
    <ligand>
        <name>(6S)-NADPHX</name>
        <dbReference type="ChEBI" id="CHEBI:64076"/>
    </ligand>
</feature>
<dbReference type="STRING" id="1414854.GQ61_00720"/>
<evidence type="ECO:0000256" key="16">
    <source>
        <dbReference type="ARBA" id="ARBA00049209"/>
    </source>
</evidence>
<dbReference type="GO" id="GO:0046872">
    <property type="term" value="F:metal ion binding"/>
    <property type="evidence" value="ECO:0007669"/>
    <property type="project" value="UniProtKB-UniRule"/>
</dbReference>
<comment type="function">
    <text evidence="14 19">Bifunctional enzyme that catalyzes the epimerization of the S- and R-forms of NAD(P)HX and the dehydration of the S-form of NAD(P)HX at the expense of ADP, which is converted to AMP. This allows the repair of both epimers of NAD(P)HX, a damaged form of NAD(P)H that is a result of enzymatic or heat-dependent hydration.</text>
</comment>
<comment type="catalytic activity">
    <reaction evidence="1 18 19">
        <text>(6R)-NADHX = (6S)-NADHX</text>
        <dbReference type="Rhea" id="RHEA:32215"/>
        <dbReference type="ChEBI" id="CHEBI:64074"/>
        <dbReference type="ChEBI" id="CHEBI:64075"/>
        <dbReference type="EC" id="5.1.99.6"/>
    </reaction>
</comment>
<dbReference type="CDD" id="cd01171">
    <property type="entry name" value="YXKO-related"/>
    <property type="match status" value="1"/>
</dbReference>
<dbReference type="AlphaFoldDB" id="A0A1W6N2P6"/>
<feature type="binding site" evidence="18">
    <location>
        <position position="57"/>
    </location>
    <ligand>
        <name>K(+)</name>
        <dbReference type="ChEBI" id="CHEBI:29103"/>
    </ligand>
</feature>
<dbReference type="NCBIfam" id="TIGR00196">
    <property type="entry name" value="yjeF_cterm"/>
    <property type="match status" value="1"/>
</dbReference>
<dbReference type="PROSITE" id="PS51383">
    <property type="entry name" value="YJEF_C_3"/>
    <property type="match status" value="1"/>
</dbReference>
<dbReference type="PANTHER" id="PTHR12592">
    <property type="entry name" value="ATP-DEPENDENT (S)-NAD(P)H-HYDRATE DEHYDRATASE FAMILY MEMBER"/>
    <property type="match status" value="1"/>
</dbReference>
<evidence type="ECO:0000256" key="18">
    <source>
        <dbReference type="HAMAP-Rule" id="MF_01966"/>
    </source>
</evidence>
<feature type="binding site" evidence="17">
    <location>
        <position position="311"/>
    </location>
    <ligand>
        <name>(6S)-NADPHX</name>
        <dbReference type="ChEBI" id="CHEBI:64076"/>
    </ligand>
</feature>
<dbReference type="GO" id="GO:0046496">
    <property type="term" value="P:nicotinamide nucleotide metabolic process"/>
    <property type="evidence" value="ECO:0007669"/>
    <property type="project" value="UniProtKB-UniRule"/>
</dbReference>
<dbReference type="HAMAP" id="MF_01965">
    <property type="entry name" value="NADHX_dehydratase"/>
    <property type="match status" value="1"/>
</dbReference>
<keyword evidence="10 17" id="KW-0520">NAD</keyword>
<dbReference type="PROSITE" id="PS51385">
    <property type="entry name" value="YJEF_N"/>
    <property type="match status" value="1"/>
</dbReference>
<dbReference type="InterPro" id="IPR000631">
    <property type="entry name" value="CARKD"/>
</dbReference>
<keyword evidence="5 18" id="KW-0479">Metal-binding</keyword>
<feature type="binding site" evidence="18">
    <location>
        <begin position="56"/>
        <end position="60"/>
    </location>
    <ligand>
        <name>(6S)-NADPHX</name>
        <dbReference type="ChEBI" id="CHEBI:64076"/>
    </ligand>
</feature>
<comment type="similarity">
    <text evidence="3 19">In the N-terminal section; belongs to the NnrE/AIBP family.</text>
</comment>
<evidence type="ECO:0000313" key="23">
    <source>
        <dbReference type="Proteomes" id="UP000237351"/>
    </source>
</evidence>
<gene>
    <name evidence="17" type="primary">nnrD</name>
    <name evidence="18" type="synonym">nnrE</name>
    <name evidence="22" type="ORF">GQ61_00720</name>
</gene>
<keyword evidence="11 18" id="KW-0413">Isomerase</keyword>
<keyword evidence="6 17" id="KW-0547">Nucleotide-binding</keyword>
<keyword evidence="23" id="KW-1185">Reference proteome</keyword>
<dbReference type="Pfam" id="PF01256">
    <property type="entry name" value="Carb_kinase"/>
    <property type="match status" value="1"/>
</dbReference>
<evidence type="ECO:0000256" key="3">
    <source>
        <dbReference type="ARBA" id="ARBA00006001"/>
    </source>
</evidence>
<feature type="binding site" evidence="17">
    <location>
        <position position="424"/>
    </location>
    <ligand>
        <name>(6S)-NADPHX</name>
        <dbReference type="ChEBI" id="CHEBI:64076"/>
    </ligand>
</feature>
<evidence type="ECO:0000256" key="1">
    <source>
        <dbReference type="ARBA" id="ARBA00000013"/>
    </source>
</evidence>
<sequence>MFEVLLAEQMRHIESAAVAEGQSIEHLMETAGEVIAQEVLRLFKSCSVIVLAGPGNNGGDGFVVARKLEEKGWPVIVACSKTIPSKEGAAFKARSQWKGTLIDYQDIHFKDFALIIDGLFGIGLSKHIDDPYKTVVQKANQSGIPILAIDIPSGIHSDSGEELGYAIKAHYTIALQTLKPCHLLLPGKIHSGTTIVKDIGLRPFPTPTLFVNAPELWKKHYHKPNLTDNKYTRGHGVIVGGAHLTGAARLSMLAARRVGAGLITLLCPPEAQIIYSLASLGHLTQTYEDVSIFSEKLNSITNLKGVLIGPGSPPTQDTRTLVHKILKLKMPTVLDAGALTAFAENPDELLRELHENVVLTPHEGEFKRLFSISGNKIQRTSEAAKTAQCTILLKGADTVIATAYGPVIIESQGVPWLATGGTGDILSGLILGLLVQGLKPLEAAAMANWILNQCAHSIGVGLLAEDIPLQIPKLLASI</sequence>
<protein>
    <recommendedName>
        <fullName evidence="19">Bifunctional NAD(P)H-hydrate repair enzyme</fullName>
    </recommendedName>
    <alternativeName>
        <fullName evidence="19">Nicotinamide nucleotide repair protein</fullName>
    </alternativeName>
    <domain>
        <recommendedName>
            <fullName evidence="19">ADP-dependent (S)-NAD(P)H-hydrate dehydratase</fullName>
            <ecNumber evidence="19">4.2.1.136</ecNumber>
        </recommendedName>
        <alternativeName>
            <fullName evidence="19">ADP-dependent NAD(P)HX dehydratase</fullName>
        </alternativeName>
    </domain>
    <domain>
        <recommendedName>
            <fullName evidence="19">NAD(P)H-hydrate epimerase</fullName>
            <ecNumber evidence="19">5.1.99.6</ecNumber>
        </recommendedName>
    </domain>
</protein>
<comment type="catalytic activity">
    <reaction evidence="16 17 19">
        <text>(6S)-NADPHX + ADP = AMP + phosphate + NADPH + H(+)</text>
        <dbReference type="Rhea" id="RHEA:32235"/>
        <dbReference type="ChEBI" id="CHEBI:15378"/>
        <dbReference type="ChEBI" id="CHEBI:43474"/>
        <dbReference type="ChEBI" id="CHEBI:57783"/>
        <dbReference type="ChEBI" id="CHEBI:64076"/>
        <dbReference type="ChEBI" id="CHEBI:456215"/>
        <dbReference type="ChEBI" id="CHEBI:456216"/>
        <dbReference type="EC" id="4.2.1.136"/>
    </reaction>
</comment>
<dbReference type="Gene3D" id="3.40.1190.20">
    <property type="match status" value="1"/>
</dbReference>
<keyword evidence="7 17" id="KW-0067">ATP-binding</keyword>
<evidence type="ECO:0000256" key="14">
    <source>
        <dbReference type="ARBA" id="ARBA00025153"/>
    </source>
</evidence>
<comment type="similarity">
    <text evidence="4 19">In the C-terminal section; belongs to the NnrD/CARKD family.</text>
</comment>
<dbReference type="PIRSF" id="PIRSF017184">
    <property type="entry name" value="Nnr"/>
    <property type="match status" value="1"/>
</dbReference>
<dbReference type="InterPro" id="IPR004443">
    <property type="entry name" value="YjeF_N_dom"/>
</dbReference>
<feature type="binding site" evidence="18">
    <location>
        <position position="153"/>
    </location>
    <ligand>
        <name>K(+)</name>
        <dbReference type="ChEBI" id="CHEBI:29103"/>
    </ligand>
</feature>
<keyword evidence="8 17" id="KW-0521">NADP</keyword>
<dbReference type="EMBL" id="CP008743">
    <property type="protein sequence ID" value="ARN84107.1"/>
    <property type="molecule type" value="Genomic_DNA"/>
</dbReference>
<comment type="subunit">
    <text evidence="17">Homotetramer.</text>
</comment>
<evidence type="ECO:0000256" key="9">
    <source>
        <dbReference type="ARBA" id="ARBA00022958"/>
    </source>
</evidence>
<evidence type="ECO:0000256" key="17">
    <source>
        <dbReference type="HAMAP-Rule" id="MF_01965"/>
    </source>
</evidence>
<dbReference type="OrthoDB" id="9806925at2"/>
<dbReference type="InterPro" id="IPR036652">
    <property type="entry name" value="YjeF_N_dom_sf"/>
</dbReference>
<evidence type="ECO:0000313" key="22">
    <source>
        <dbReference type="EMBL" id="ARN84107.1"/>
    </source>
</evidence>
<feature type="binding site" evidence="17">
    <location>
        <position position="362"/>
    </location>
    <ligand>
        <name>(6S)-NADPHX</name>
        <dbReference type="ChEBI" id="CHEBI:64076"/>
    </ligand>
</feature>
<dbReference type="EC" id="4.2.1.136" evidence="19"/>
<reference evidence="22 23" key="1">
    <citation type="submission" date="2014-06" db="EMBL/GenBank/DDBJ databases">
        <title>The genome of the endonuclear symbiont Nucleicultrix amoebiphila.</title>
        <authorList>
            <person name="Schulz F."/>
            <person name="Horn M."/>
        </authorList>
    </citation>
    <scope>NUCLEOTIDE SEQUENCE [LARGE SCALE GENOMIC DNA]</scope>
    <source>
        <strain evidence="22 23">FS5</strain>
    </source>
</reference>
<evidence type="ECO:0000256" key="2">
    <source>
        <dbReference type="ARBA" id="ARBA00000909"/>
    </source>
</evidence>
<feature type="domain" description="YjeF N-terminal" evidence="21">
    <location>
        <begin position="10"/>
        <end position="207"/>
    </location>
</feature>
<dbReference type="SUPFAM" id="SSF53613">
    <property type="entry name" value="Ribokinase-like"/>
    <property type="match status" value="1"/>
</dbReference>
<evidence type="ECO:0000259" key="21">
    <source>
        <dbReference type="PROSITE" id="PS51385"/>
    </source>
</evidence>
<dbReference type="KEGG" id="naf:GQ61_00720"/>
<feature type="domain" description="YjeF C-terminal" evidence="20">
    <location>
        <begin position="213"/>
        <end position="478"/>
    </location>
</feature>
<accession>A0A1W6N2P6</accession>
<feature type="binding site" evidence="18">
    <location>
        <position position="117"/>
    </location>
    <ligand>
        <name>K(+)</name>
        <dbReference type="ChEBI" id="CHEBI:29103"/>
    </ligand>
</feature>
<evidence type="ECO:0000256" key="11">
    <source>
        <dbReference type="ARBA" id="ARBA00023235"/>
    </source>
</evidence>
<comment type="cofactor">
    <cofactor evidence="18 19">
        <name>K(+)</name>
        <dbReference type="ChEBI" id="CHEBI:29103"/>
    </cofactor>
    <text evidence="18 19">Binds 1 potassium ion per subunit.</text>
</comment>
<dbReference type="PANTHER" id="PTHR12592:SF0">
    <property type="entry name" value="ATP-DEPENDENT (S)-NAD(P)H-HYDRATE DEHYDRATASE"/>
    <property type="match status" value="1"/>
</dbReference>
<comment type="function">
    <text evidence="18">Catalyzes the epimerization of the S- and R-forms of NAD(P)HX, a damaged form of NAD(P)H that is a result of enzymatic or heat-dependent hydration. This is a prerequisite for the S-specific NAD(P)H-hydrate dehydratase to allow the repair of both epimers of NAD(P)HX.</text>
</comment>
<evidence type="ECO:0000256" key="12">
    <source>
        <dbReference type="ARBA" id="ARBA00023239"/>
    </source>
</evidence>
<comment type="cofactor">
    <cofactor evidence="17">
        <name>Mg(2+)</name>
        <dbReference type="ChEBI" id="CHEBI:18420"/>
    </cofactor>
</comment>
<comment type="similarity">
    <text evidence="17">Belongs to the NnrD/CARKD family.</text>
</comment>
<evidence type="ECO:0000259" key="20">
    <source>
        <dbReference type="PROSITE" id="PS51383"/>
    </source>
</evidence>
<evidence type="ECO:0000256" key="15">
    <source>
        <dbReference type="ARBA" id="ARBA00048238"/>
    </source>
</evidence>
<evidence type="ECO:0000256" key="8">
    <source>
        <dbReference type="ARBA" id="ARBA00022857"/>
    </source>
</evidence>
<keyword evidence="9 18" id="KW-0630">Potassium</keyword>
<evidence type="ECO:0000256" key="13">
    <source>
        <dbReference type="ARBA" id="ARBA00023268"/>
    </source>
</evidence>
<dbReference type="Pfam" id="PF03853">
    <property type="entry name" value="YjeF_N"/>
    <property type="match status" value="1"/>
</dbReference>
<dbReference type="InterPro" id="IPR030677">
    <property type="entry name" value="Nnr"/>
</dbReference>
<proteinExistence type="inferred from homology"/>
<evidence type="ECO:0000256" key="4">
    <source>
        <dbReference type="ARBA" id="ARBA00009524"/>
    </source>
</evidence>
<dbReference type="NCBIfam" id="TIGR00197">
    <property type="entry name" value="yjeF_nterm"/>
    <property type="match status" value="1"/>
</dbReference>
<feature type="binding site" evidence="17">
    <location>
        <position position="423"/>
    </location>
    <ligand>
        <name>AMP</name>
        <dbReference type="ChEBI" id="CHEBI:456215"/>
    </ligand>
</feature>
<keyword evidence="13" id="KW-0511">Multifunctional enzyme</keyword>
<dbReference type="HAMAP" id="MF_01966">
    <property type="entry name" value="NADHX_epimerase"/>
    <property type="match status" value="1"/>
</dbReference>
<evidence type="ECO:0000256" key="6">
    <source>
        <dbReference type="ARBA" id="ARBA00022741"/>
    </source>
</evidence>
<dbReference type="SUPFAM" id="SSF64153">
    <property type="entry name" value="YjeF N-terminal domain-like"/>
    <property type="match status" value="1"/>
</dbReference>
<dbReference type="InterPro" id="IPR029056">
    <property type="entry name" value="Ribokinase-like"/>
</dbReference>
<dbReference type="GO" id="GO:0052856">
    <property type="term" value="F:NAD(P)HX epimerase activity"/>
    <property type="evidence" value="ECO:0007669"/>
    <property type="project" value="UniProtKB-UniRule"/>
</dbReference>
<dbReference type="GO" id="GO:0110051">
    <property type="term" value="P:metabolite repair"/>
    <property type="evidence" value="ECO:0007669"/>
    <property type="project" value="TreeGrafter"/>
</dbReference>
<keyword evidence="12 17" id="KW-0456">Lyase</keyword>
<comment type="function">
    <text evidence="17">Catalyzes the dehydration of the S-form of NAD(P)HX at the expense of ADP, which is converted to AMP. Together with NAD(P)HX epimerase, which catalyzes the epimerization of the S- and R-forms, the enzyme allows the repair of both epimers of NAD(P)HX, a damaged form of NAD(P)H that is a result of enzymatic or heat-dependent hydration.</text>
</comment>
<organism evidence="22 23">
    <name type="scientific">Candidatus Nucleicultrix amoebiphila FS5</name>
    <dbReference type="NCBI Taxonomy" id="1414854"/>
    <lineage>
        <taxon>Bacteria</taxon>
        <taxon>Pseudomonadati</taxon>
        <taxon>Pseudomonadota</taxon>
        <taxon>Alphaproteobacteria</taxon>
        <taxon>Holosporales</taxon>
        <taxon>Candidatus Nucleicultricaceae</taxon>
        <taxon>Candidatus Nucleicultrix</taxon>
    </lineage>
</organism>
<evidence type="ECO:0000256" key="10">
    <source>
        <dbReference type="ARBA" id="ARBA00023027"/>
    </source>
</evidence>
<feature type="binding site" evidence="17">
    <location>
        <begin position="394"/>
        <end position="398"/>
    </location>
    <ligand>
        <name>AMP</name>
        <dbReference type="ChEBI" id="CHEBI:456215"/>
    </ligand>
</feature>
<dbReference type="RefSeq" id="WP_085783464.1">
    <property type="nucleotide sequence ID" value="NZ_CP008743.1"/>
</dbReference>
<comment type="catalytic activity">
    <reaction evidence="15 17 19">
        <text>(6S)-NADHX + ADP = AMP + phosphate + NADH + H(+)</text>
        <dbReference type="Rhea" id="RHEA:32223"/>
        <dbReference type="ChEBI" id="CHEBI:15378"/>
        <dbReference type="ChEBI" id="CHEBI:43474"/>
        <dbReference type="ChEBI" id="CHEBI:57945"/>
        <dbReference type="ChEBI" id="CHEBI:64074"/>
        <dbReference type="ChEBI" id="CHEBI:456215"/>
        <dbReference type="ChEBI" id="CHEBI:456216"/>
        <dbReference type="EC" id="4.2.1.136"/>
    </reaction>
</comment>
<dbReference type="Proteomes" id="UP000237351">
    <property type="component" value="Chromosome"/>
</dbReference>
<feature type="binding site" evidence="18">
    <location>
        <position position="132"/>
    </location>
    <ligand>
        <name>(6S)-NADPHX</name>
        <dbReference type="ChEBI" id="CHEBI:64076"/>
    </ligand>
</feature>
<evidence type="ECO:0000256" key="7">
    <source>
        <dbReference type="ARBA" id="ARBA00022840"/>
    </source>
</evidence>
<evidence type="ECO:0000256" key="5">
    <source>
        <dbReference type="ARBA" id="ARBA00022723"/>
    </source>
</evidence>
<comment type="similarity">
    <text evidence="18">Belongs to the NnrE/AIBP family.</text>
</comment>
<feature type="binding site" evidence="17">
    <location>
        <position position="247"/>
    </location>
    <ligand>
        <name>(6S)-NADPHX</name>
        <dbReference type="ChEBI" id="CHEBI:64076"/>
    </ligand>
</feature>
<dbReference type="EC" id="5.1.99.6" evidence="19"/>
<name>A0A1W6N2P6_9PROT</name>